<evidence type="ECO:0000256" key="1">
    <source>
        <dbReference type="ARBA" id="ARBA00022460"/>
    </source>
</evidence>
<dbReference type="GeneID" id="108681601"/>
<accession>A0A979FFR4</accession>
<feature type="compositionally biased region" description="Low complexity" evidence="3">
    <location>
        <begin position="25"/>
        <end position="75"/>
    </location>
</feature>
<dbReference type="RefSeq" id="XP_047735759.1">
    <property type="nucleotide sequence ID" value="XM_047879803.1"/>
</dbReference>
<keyword evidence="4" id="KW-0732">Signal</keyword>
<dbReference type="PROSITE" id="PS51155">
    <property type="entry name" value="CHIT_BIND_RR_2"/>
    <property type="match status" value="1"/>
</dbReference>
<feature type="region of interest" description="Disordered" evidence="3">
    <location>
        <begin position="156"/>
        <end position="213"/>
    </location>
</feature>
<feature type="signal peptide" evidence="4">
    <location>
        <begin position="1"/>
        <end position="17"/>
    </location>
</feature>
<dbReference type="KEGG" id="hazt:108681601"/>
<keyword evidence="1 2" id="KW-0193">Cuticle</keyword>
<dbReference type="GO" id="GO:0005615">
    <property type="term" value="C:extracellular space"/>
    <property type="evidence" value="ECO:0007669"/>
    <property type="project" value="TreeGrafter"/>
</dbReference>
<dbReference type="OMA" id="NRQPTYQ"/>
<dbReference type="GO" id="GO:0031012">
    <property type="term" value="C:extracellular matrix"/>
    <property type="evidence" value="ECO:0007669"/>
    <property type="project" value="TreeGrafter"/>
</dbReference>
<dbReference type="PANTHER" id="PTHR12236:SF79">
    <property type="entry name" value="CUTICULAR PROTEIN 50CB-RELATED"/>
    <property type="match status" value="1"/>
</dbReference>
<dbReference type="PANTHER" id="PTHR12236">
    <property type="entry name" value="STRUCTURAL CONTITUENT OF CUTICLE"/>
    <property type="match status" value="1"/>
</dbReference>
<dbReference type="Pfam" id="PF00379">
    <property type="entry name" value="Chitin_bind_4"/>
    <property type="match status" value="1"/>
</dbReference>
<name>A0A979FFR4_HYAAZ</name>
<proteinExistence type="predicted"/>
<feature type="region of interest" description="Disordered" evidence="3">
    <location>
        <begin position="18"/>
        <end position="124"/>
    </location>
</feature>
<evidence type="ECO:0000313" key="6">
    <source>
        <dbReference type="RefSeq" id="XP_047735759.1"/>
    </source>
</evidence>
<dbReference type="InterPro" id="IPR000618">
    <property type="entry name" value="Insect_cuticle"/>
</dbReference>
<feature type="chain" id="PRO_5036709653" evidence="4">
    <location>
        <begin position="18"/>
        <end position="213"/>
    </location>
</feature>
<dbReference type="InterPro" id="IPR031311">
    <property type="entry name" value="CHIT_BIND_RR_consensus"/>
</dbReference>
<feature type="compositionally biased region" description="Polar residues" evidence="3">
    <location>
        <begin position="105"/>
        <end position="123"/>
    </location>
</feature>
<sequence>MFAKVVLFSCLALAVVARPDKRPNTYQPPQQQTYQPPQQQTYQPPQQQTYQPPQQQTYQPPQQQTYQPPQQQSYQPPEPRPSYSNRQPTYQEPEEGMPFDYSYAVQDQYSGNDFGHNTNSDGKVTTGEYRVLLPDGRTQIVTYTADYNGFQAEVTYEGEARPYEPQPQASYNQPRPTYEQPQPRPTYEQPRPTYEPPQNTYQAPQQPQRGYSF</sequence>
<evidence type="ECO:0000313" key="5">
    <source>
        <dbReference type="Proteomes" id="UP000694843"/>
    </source>
</evidence>
<dbReference type="OrthoDB" id="6423516at2759"/>
<evidence type="ECO:0000256" key="4">
    <source>
        <dbReference type="SAM" id="SignalP"/>
    </source>
</evidence>
<dbReference type="PROSITE" id="PS00233">
    <property type="entry name" value="CHIT_BIND_RR_1"/>
    <property type="match status" value="1"/>
</dbReference>
<dbReference type="Proteomes" id="UP000694843">
    <property type="component" value="Unplaced"/>
</dbReference>
<dbReference type="GO" id="GO:0042302">
    <property type="term" value="F:structural constituent of cuticle"/>
    <property type="evidence" value="ECO:0007669"/>
    <property type="project" value="UniProtKB-UniRule"/>
</dbReference>
<evidence type="ECO:0000256" key="3">
    <source>
        <dbReference type="SAM" id="MobiDB-lite"/>
    </source>
</evidence>
<gene>
    <name evidence="6" type="primary">LOC108681601</name>
</gene>
<protein>
    <submittedName>
        <fullName evidence="6">Extensin-like isoform X1</fullName>
    </submittedName>
</protein>
<evidence type="ECO:0000256" key="2">
    <source>
        <dbReference type="PROSITE-ProRule" id="PRU00497"/>
    </source>
</evidence>
<feature type="compositionally biased region" description="Polar residues" evidence="3">
    <location>
        <begin position="196"/>
        <end position="213"/>
    </location>
</feature>
<organism evidence="5 6">
    <name type="scientific">Hyalella azteca</name>
    <name type="common">Amphipod</name>
    <dbReference type="NCBI Taxonomy" id="294128"/>
    <lineage>
        <taxon>Eukaryota</taxon>
        <taxon>Metazoa</taxon>
        <taxon>Ecdysozoa</taxon>
        <taxon>Arthropoda</taxon>
        <taxon>Crustacea</taxon>
        <taxon>Multicrustacea</taxon>
        <taxon>Malacostraca</taxon>
        <taxon>Eumalacostraca</taxon>
        <taxon>Peracarida</taxon>
        <taxon>Amphipoda</taxon>
        <taxon>Senticaudata</taxon>
        <taxon>Talitrida</taxon>
        <taxon>Talitroidea</taxon>
        <taxon>Hyalellidae</taxon>
        <taxon>Hyalella</taxon>
    </lineage>
</organism>
<dbReference type="InterPro" id="IPR051217">
    <property type="entry name" value="Insect_Cuticle_Struc_Prot"/>
</dbReference>
<reference evidence="6" key="1">
    <citation type="submission" date="2025-08" db="UniProtKB">
        <authorList>
            <consortium name="RefSeq"/>
        </authorList>
    </citation>
    <scope>IDENTIFICATION</scope>
    <source>
        <tissue evidence="6">Whole organism</tissue>
    </source>
</reference>
<keyword evidence="5" id="KW-1185">Reference proteome</keyword>
<dbReference type="AlphaFoldDB" id="A0A979FFR4"/>